<evidence type="ECO:0000259" key="15">
    <source>
        <dbReference type="PROSITE" id="PS51479"/>
    </source>
</evidence>
<dbReference type="Proteomes" id="UP001274896">
    <property type="component" value="Unassembled WGS sequence"/>
</dbReference>
<name>A0AAE0Q4G1_9TELE</name>
<comment type="function">
    <text evidence="9">Protein phosphatase that displays CTD phosphatase activity and regulates transcription of snRNA genes. Recognizes and binds phosphorylated 'Ser-7' of the C-terminal heptapeptide repeat domain (CTD) of the largest RNA polymerase II subunit POLR2A, and mediates dephosphorylation of 'Ser-5' of the CTD, thereby promoting transcription of snRNA genes. Downstream of EIF2AK3/PERK, dephosphorylates ERN1, a sensor for the endoplasmic reticulum unfolded protein response (UPR), to abort failed ER-stress adaptation and trigger apoptosis.</text>
</comment>
<dbReference type="InterPro" id="IPR038534">
    <property type="entry name" value="Rtr1/RPAP2_sf"/>
</dbReference>
<feature type="compositionally biased region" description="Basic and acidic residues" evidence="14">
    <location>
        <begin position="161"/>
        <end position="170"/>
    </location>
</feature>
<feature type="compositionally biased region" description="Gly residues" evidence="14">
    <location>
        <begin position="399"/>
        <end position="415"/>
    </location>
</feature>
<feature type="region of interest" description="Disordered" evidence="14">
    <location>
        <begin position="365"/>
        <end position="418"/>
    </location>
</feature>
<dbReference type="EC" id="3.1.3.16" evidence="13"/>
<protein>
    <recommendedName>
        <fullName evidence="13">RNA polymerase II subunit B1 CTD phosphatase RPAP2 homolog</fullName>
        <ecNumber evidence="13">3.1.3.16</ecNumber>
    </recommendedName>
</protein>
<dbReference type="AlphaFoldDB" id="A0AAE0Q4G1"/>
<comment type="catalytic activity">
    <reaction evidence="11 13">
        <text>O-phospho-L-threonyl-[protein] + H2O = L-threonyl-[protein] + phosphate</text>
        <dbReference type="Rhea" id="RHEA:47004"/>
        <dbReference type="Rhea" id="RHEA-COMP:11060"/>
        <dbReference type="Rhea" id="RHEA-COMP:11605"/>
        <dbReference type="ChEBI" id="CHEBI:15377"/>
        <dbReference type="ChEBI" id="CHEBI:30013"/>
        <dbReference type="ChEBI" id="CHEBI:43474"/>
        <dbReference type="ChEBI" id="CHEBI:61977"/>
        <dbReference type="EC" id="3.1.3.16"/>
    </reaction>
</comment>
<evidence type="ECO:0000256" key="3">
    <source>
        <dbReference type="ARBA" id="ARBA00022723"/>
    </source>
</evidence>
<evidence type="ECO:0000256" key="7">
    <source>
        <dbReference type="ARBA" id="ARBA00022912"/>
    </source>
</evidence>
<reference evidence="16" key="1">
    <citation type="submission" date="2023-06" db="EMBL/GenBank/DDBJ databases">
        <title>Male Hemibagrus guttatus genome.</title>
        <authorList>
            <person name="Bian C."/>
        </authorList>
    </citation>
    <scope>NUCLEOTIDE SEQUENCE</scope>
    <source>
        <strain evidence="16">Male_cb2023</strain>
        <tissue evidence="16">Muscle</tissue>
    </source>
</reference>
<feature type="region of interest" description="Disordered" evidence="14">
    <location>
        <begin position="161"/>
        <end position="223"/>
    </location>
</feature>
<feature type="compositionally biased region" description="Basic and acidic residues" evidence="14">
    <location>
        <begin position="247"/>
        <end position="259"/>
    </location>
</feature>
<evidence type="ECO:0000256" key="1">
    <source>
        <dbReference type="ARBA" id="ARBA00004123"/>
    </source>
</evidence>
<dbReference type="PROSITE" id="PS51479">
    <property type="entry name" value="ZF_RTR1"/>
    <property type="match status" value="1"/>
</dbReference>
<feature type="compositionally biased region" description="Acidic residues" evidence="14">
    <location>
        <begin position="378"/>
        <end position="391"/>
    </location>
</feature>
<dbReference type="GO" id="GO:0008420">
    <property type="term" value="F:RNA polymerase II CTD heptapeptide repeat phosphatase activity"/>
    <property type="evidence" value="ECO:0007669"/>
    <property type="project" value="UniProtKB-UniRule"/>
</dbReference>
<evidence type="ECO:0000256" key="6">
    <source>
        <dbReference type="ARBA" id="ARBA00022833"/>
    </source>
</evidence>
<evidence type="ECO:0000256" key="5">
    <source>
        <dbReference type="ARBA" id="ARBA00022801"/>
    </source>
</evidence>
<evidence type="ECO:0000256" key="11">
    <source>
        <dbReference type="ARBA" id="ARBA00048336"/>
    </source>
</evidence>
<organism evidence="16 17">
    <name type="scientific">Hemibagrus guttatus</name>
    <dbReference type="NCBI Taxonomy" id="175788"/>
    <lineage>
        <taxon>Eukaryota</taxon>
        <taxon>Metazoa</taxon>
        <taxon>Chordata</taxon>
        <taxon>Craniata</taxon>
        <taxon>Vertebrata</taxon>
        <taxon>Euteleostomi</taxon>
        <taxon>Actinopterygii</taxon>
        <taxon>Neopterygii</taxon>
        <taxon>Teleostei</taxon>
        <taxon>Ostariophysi</taxon>
        <taxon>Siluriformes</taxon>
        <taxon>Bagridae</taxon>
        <taxon>Hemibagrus</taxon>
    </lineage>
</organism>
<dbReference type="GO" id="GO:0008270">
    <property type="term" value="F:zinc ion binding"/>
    <property type="evidence" value="ECO:0007669"/>
    <property type="project" value="UniProtKB-KW"/>
</dbReference>
<feature type="domain" description="RTR1-type" evidence="15">
    <location>
        <begin position="73"/>
        <end position="156"/>
    </location>
</feature>
<keyword evidence="8 13" id="KW-0539">Nucleus</keyword>
<comment type="caution">
    <text evidence="16">The sequence shown here is derived from an EMBL/GenBank/DDBJ whole genome shotgun (WGS) entry which is preliminary data.</text>
</comment>
<dbReference type="GO" id="GO:0005634">
    <property type="term" value="C:nucleus"/>
    <property type="evidence" value="ECO:0007669"/>
    <property type="project" value="UniProtKB-SubCell"/>
</dbReference>
<comment type="catalytic activity">
    <reaction evidence="10 13">
        <text>O-phospho-L-seryl-[protein] + H2O = L-seryl-[protein] + phosphate</text>
        <dbReference type="Rhea" id="RHEA:20629"/>
        <dbReference type="Rhea" id="RHEA-COMP:9863"/>
        <dbReference type="Rhea" id="RHEA-COMP:11604"/>
        <dbReference type="ChEBI" id="CHEBI:15377"/>
        <dbReference type="ChEBI" id="CHEBI:29999"/>
        <dbReference type="ChEBI" id="CHEBI:43474"/>
        <dbReference type="ChEBI" id="CHEBI:83421"/>
        <dbReference type="EC" id="3.1.3.16"/>
    </reaction>
</comment>
<keyword evidence="17" id="KW-1185">Reference proteome</keyword>
<dbReference type="GO" id="GO:0005737">
    <property type="term" value="C:cytoplasm"/>
    <property type="evidence" value="ECO:0007669"/>
    <property type="project" value="TreeGrafter"/>
</dbReference>
<keyword evidence="3 13" id="KW-0479">Metal-binding</keyword>
<keyword evidence="4 13" id="KW-0863">Zinc-finger</keyword>
<feature type="region of interest" description="Disordered" evidence="14">
    <location>
        <begin position="1"/>
        <end position="35"/>
    </location>
</feature>
<dbReference type="PANTHER" id="PTHR14732">
    <property type="entry name" value="RNA POLYMERASE II SUBUNIT B1 CTD PHOSPHATASE RPAP2-RELATED"/>
    <property type="match status" value="1"/>
</dbReference>
<accession>A0AAE0Q4G1</accession>
<evidence type="ECO:0000256" key="12">
    <source>
        <dbReference type="PROSITE-ProRule" id="PRU00812"/>
    </source>
</evidence>
<evidence type="ECO:0000256" key="9">
    <source>
        <dbReference type="ARBA" id="ARBA00045547"/>
    </source>
</evidence>
<evidence type="ECO:0000256" key="8">
    <source>
        <dbReference type="ARBA" id="ARBA00023242"/>
    </source>
</evidence>
<evidence type="ECO:0000256" key="4">
    <source>
        <dbReference type="ARBA" id="ARBA00022771"/>
    </source>
</evidence>
<comment type="subcellular location">
    <subcellularLocation>
        <location evidence="1 13">Nucleus</location>
    </subcellularLocation>
</comment>
<evidence type="ECO:0000256" key="10">
    <source>
        <dbReference type="ARBA" id="ARBA00047761"/>
    </source>
</evidence>
<evidence type="ECO:0000256" key="13">
    <source>
        <dbReference type="RuleBase" id="RU367080"/>
    </source>
</evidence>
<keyword evidence="6 13" id="KW-0862">Zinc</keyword>
<feature type="compositionally biased region" description="Basic and acidic residues" evidence="14">
    <location>
        <begin position="179"/>
        <end position="190"/>
    </location>
</feature>
<feature type="region of interest" description="Disordered" evidence="14">
    <location>
        <begin position="235"/>
        <end position="278"/>
    </location>
</feature>
<keyword evidence="7 13" id="KW-0904">Protein phosphatase</keyword>
<evidence type="ECO:0000313" key="16">
    <source>
        <dbReference type="EMBL" id="KAK3513409.1"/>
    </source>
</evidence>
<dbReference type="PANTHER" id="PTHR14732:SF0">
    <property type="entry name" value="RNA POLYMERASE II SUBUNIT B1 CTD PHOSPHATASE RPAP2-RELATED"/>
    <property type="match status" value="1"/>
</dbReference>
<dbReference type="Pfam" id="PF04181">
    <property type="entry name" value="RPAP2_Rtr1"/>
    <property type="match status" value="1"/>
</dbReference>
<dbReference type="InterPro" id="IPR007308">
    <property type="entry name" value="Rtr1/RPAP2_dom"/>
</dbReference>
<dbReference type="Gene3D" id="1.25.40.820">
    <property type="match status" value="1"/>
</dbReference>
<sequence>MEASMEAGEKKRARSSKTKKGGKAAQVRSAEEEARRKEVLKETLRENLELERRALQVVERLLDNSVTEDFLTDCTRLITPANYRDAVEERSIARMCGYPICSNTLTNVPSQKYKISTKTNKVYDITERKCFCSNFCYKASKYLKVQISKSPLWLRKEESPPEVKLLKKGDGGTSGLEVKLSDRPVSKSDIEIPIPGSTGSHGVSSESECSDEEEEQGFVSSVVAGQQRRVRWGDLPQQDAENQPHAGESRVSDVSRETESSSDEVTKVSGPGSDSVSVYETRELLQQVDLSDTSRTASDQNSLEMSPNISQVGMSKKTAAGLRNLLKCPGKVRAEAPAVTVTLLEALTHTLMEWRTEETMRFLHGPDYTSHSETELQHEEEELDEDDLEDVDMVKHSGGSSGEGAAGCGSGGGSGAEARLSAAAPDYETLRRDAQMLELRVQEFYRGVCVLPEEVQTQAVEEKTHSEEREKVPPVVLVDSQAQRAIQRHIVVEKLCRSLKDVVGPLAVTMSEIINDINGIVRTFRLTNVNIIHKPPEWTLIGVVLLLTLSEVSPSLRESMTKACSLEYISALMKELRLKDEDLQSLVKLLKPDRKARATTRSATE</sequence>
<gene>
    <name evidence="16" type="ORF">QTP70_014227</name>
</gene>
<keyword evidence="5 13" id="KW-0378">Hydrolase</keyword>
<evidence type="ECO:0000256" key="14">
    <source>
        <dbReference type="SAM" id="MobiDB-lite"/>
    </source>
</evidence>
<dbReference type="EMBL" id="JAUCMX010000022">
    <property type="protein sequence ID" value="KAK3513409.1"/>
    <property type="molecule type" value="Genomic_DNA"/>
</dbReference>
<dbReference type="GO" id="GO:0043175">
    <property type="term" value="F:RNA polymerase core enzyme binding"/>
    <property type="evidence" value="ECO:0007669"/>
    <property type="project" value="UniProtKB-UniRule"/>
</dbReference>
<comment type="subunit">
    <text evidence="13">Associates with the RNA polymerase II complex.</text>
</comment>
<proteinExistence type="inferred from homology"/>
<evidence type="ECO:0000313" key="17">
    <source>
        <dbReference type="Proteomes" id="UP001274896"/>
    </source>
</evidence>
<feature type="compositionally biased region" description="Basic residues" evidence="14">
    <location>
        <begin position="11"/>
        <end position="22"/>
    </location>
</feature>
<evidence type="ECO:0000256" key="2">
    <source>
        <dbReference type="ARBA" id="ARBA00005676"/>
    </source>
</evidence>
<dbReference type="InterPro" id="IPR039693">
    <property type="entry name" value="Rtr1/RPAP2"/>
</dbReference>
<comment type="similarity">
    <text evidence="2 12 13">Belongs to the RPAP2 family.</text>
</comment>